<accession>A0A240TRL1</accession>
<gene>
    <name evidence="1" type="ORF">CBP34_08550</name>
</gene>
<dbReference type="Pfam" id="PF02597">
    <property type="entry name" value="ThiS"/>
    <property type="match status" value="1"/>
</dbReference>
<dbReference type="Proteomes" id="UP000194432">
    <property type="component" value="Chromosome 1"/>
</dbReference>
<dbReference type="KEGG" id="acid:CBP33_08960"/>
<proteinExistence type="predicted"/>
<dbReference type="RefSeq" id="WP_086912244.1">
    <property type="nucleotide sequence ID" value="NZ_CP021359.1"/>
</dbReference>
<dbReference type="InterPro" id="IPR016155">
    <property type="entry name" value="Mopterin_synth/thiamin_S_b"/>
</dbReference>
<organism evidence="1 2">
    <name type="scientific">Acidovorax carolinensis</name>
    <dbReference type="NCBI Taxonomy" id="553814"/>
    <lineage>
        <taxon>Bacteria</taxon>
        <taxon>Pseudomonadati</taxon>
        <taxon>Pseudomonadota</taxon>
        <taxon>Betaproteobacteria</taxon>
        <taxon>Burkholderiales</taxon>
        <taxon>Comamonadaceae</taxon>
        <taxon>Acidovorax</taxon>
    </lineage>
</organism>
<dbReference type="CDD" id="cd00565">
    <property type="entry name" value="Ubl_ThiS"/>
    <property type="match status" value="1"/>
</dbReference>
<dbReference type="SUPFAM" id="SSF54285">
    <property type="entry name" value="MoaD/ThiS"/>
    <property type="match status" value="1"/>
</dbReference>
<keyword evidence="2" id="KW-1185">Reference proteome</keyword>
<name>A0A240U2T0_9BURK</name>
<dbReference type="InterPro" id="IPR003749">
    <property type="entry name" value="ThiS/MoaD-like"/>
</dbReference>
<reference evidence="1 2" key="1">
    <citation type="submission" date="2017-05" db="EMBL/GenBank/DDBJ databases">
        <title>Polyphasic characterization of four soil-derived phenanthrene-degrading Acidovorax strains and proposal of Acidovorax phenanthrenivorans sp. nov.</title>
        <authorList>
            <person name="Singleton D.R."/>
            <person name="Lee J."/>
            <person name="Dickey A.N."/>
            <person name="Stroud A."/>
            <person name="Scholl E.H."/>
            <person name="Wright F.A."/>
            <person name="Aitken M.D."/>
        </authorList>
    </citation>
    <scope>NUCLEOTIDE SEQUENCE [LARGE SCALE GENOMIC DNA]</scope>
    <source>
        <strain evidence="1">NA3</strain>
    </source>
</reference>
<dbReference type="PANTHER" id="PTHR34472">
    <property type="entry name" value="SULFUR CARRIER PROTEIN THIS"/>
    <property type="match status" value="1"/>
</dbReference>
<dbReference type="InterPro" id="IPR012675">
    <property type="entry name" value="Beta-grasp_dom_sf"/>
</dbReference>
<evidence type="ECO:0000313" key="2">
    <source>
        <dbReference type="Proteomes" id="UP000194432"/>
    </source>
</evidence>
<evidence type="ECO:0000313" key="1">
    <source>
        <dbReference type="EMBL" id="ART51701.1"/>
    </source>
</evidence>
<accession>A0A240U2T0</accession>
<dbReference type="PANTHER" id="PTHR34472:SF1">
    <property type="entry name" value="SULFUR CARRIER PROTEIN THIS"/>
    <property type="match status" value="1"/>
</dbReference>
<dbReference type="InterPro" id="IPR010035">
    <property type="entry name" value="Thi_S"/>
</dbReference>
<dbReference type="Gene3D" id="3.10.20.30">
    <property type="match status" value="1"/>
</dbReference>
<dbReference type="EMBL" id="CP021361">
    <property type="protein sequence ID" value="ART51701.1"/>
    <property type="molecule type" value="Genomic_DNA"/>
</dbReference>
<sequence length="65" mass="6826">MNILINQTPHELPDGATLADAIATVAARPPFAVAVNTVFVPNTRYAQQLLQAGDRVEIISPVTGG</sequence>
<dbReference type="NCBIfam" id="TIGR01683">
    <property type="entry name" value="thiS"/>
    <property type="match status" value="1"/>
</dbReference>
<protein>
    <submittedName>
        <fullName evidence="1">Thiamine biosynthesis protein ThiS</fullName>
    </submittedName>
</protein>
<dbReference type="KEGG" id="acin:CBP34_08550"/>
<dbReference type="AlphaFoldDB" id="A0A240U2T0"/>